<evidence type="ECO:0000259" key="1">
    <source>
        <dbReference type="Pfam" id="PF06817"/>
    </source>
</evidence>
<dbReference type="Proteomes" id="UP000586704">
    <property type="component" value="Unassembled WGS sequence"/>
</dbReference>
<feature type="non-terminal residue" evidence="2">
    <location>
        <position position="55"/>
    </location>
</feature>
<dbReference type="Gene3D" id="3.30.70.270">
    <property type="match status" value="1"/>
</dbReference>
<proteinExistence type="predicted"/>
<accession>A0A7L4NNK1</accession>
<dbReference type="GO" id="GO:0003964">
    <property type="term" value="F:RNA-directed DNA polymerase activity"/>
    <property type="evidence" value="ECO:0007669"/>
    <property type="project" value="InterPro"/>
</dbReference>
<dbReference type="AlphaFoldDB" id="A0A7L4NNK1"/>
<keyword evidence="3" id="KW-1185">Reference proteome</keyword>
<feature type="non-terminal residue" evidence="2">
    <location>
        <position position="1"/>
    </location>
</feature>
<reference evidence="2 3" key="1">
    <citation type="submission" date="2020-02" db="EMBL/GenBank/DDBJ databases">
        <title>Bird 10,000 Genomes (B10K) Project - Family phase.</title>
        <authorList>
            <person name="Zhang G."/>
        </authorList>
    </citation>
    <scope>NUCLEOTIDE SEQUENCE [LARGE SCALE GENOMIC DNA]</scope>
    <source>
        <strain evidence="2">B10K-DU-013-51</strain>
        <tissue evidence="2">Mixed tissue sample</tissue>
    </source>
</reference>
<dbReference type="OrthoDB" id="6773263at2759"/>
<gene>
    <name evidence="2" type="primary">Ervk18_3</name>
    <name evidence="2" type="ORF">CEYCYA_R12976</name>
</gene>
<evidence type="ECO:0000313" key="2">
    <source>
        <dbReference type="EMBL" id="NXY91539.1"/>
    </source>
</evidence>
<name>A0A7L4NNK1_9AVES</name>
<sequence>SWLHLGMKVIESTVSPQPIQLNRDVKTLNDDQKLTGIINWVHPYSGITNQQLQPL</sequence>
<comment type="caution">
    <text evidence="2">The sequence shown here is derived from an EMBL/GenBank/DDBJ whole genome shotgun (WGS) entry which is preliminary data.</text>
</comment>
<dbReference type="InterPro" id="IPR010661">
    <property type="entry name" value="RVT_thumb"/>
</dbReference>
<dbReference type="InterPro" id="IPR043128">
    <property type="entry name" value="Rev_trsase/Diguanyl_cyclase"/>
</dbReference>
<organism evidence="2 3">
    <name type="scientific">Ceyx cyanopectus</name>
    <name type="common">Indigo-banded kingfisher</name>
    <dbReference type="NCBI Taxonomy" id="390723"/>
    <lineage>
        <taxon>Eukaryota</taxon>
        <taxon>Metazoa</taxon>
        <taxon>Chordata</taxon>
        <taxon>Craniata</taxon>
        <taxon>Vertebrata</taxon>
        <taxon>Euteleostomi</taxon>
        <taxon>Archelosauria</taxon>
        <taxon>Archosauria</taxon>
        <taxon>Dinosauria</taxon>
        <taxon>Saurischia</taxon>
        <taxon>Theropoda</taxon>
        <taxon>Coelurosauria</taxon>
        <taxon>Aves</taxon>
        <taxon>Neognathae</taxon>
        <taxon>Neoaves</taxon>
        <taxon>Telluraves</taxon>
        <taxon>Coraciimorphae</taxon>
        <taxon>Coraciiformes</taxon>
        <taxon>Alcedinidae</taxon>
        <taxon>Ceyx</taxon>
    </lineage>
</organism>
<feature type="domain" description="Reverse transcriptase thumb" evidence="1">
    <location>
        <begin position="16"/>
        <end position="55"/>
    </location>
</feature>
<dbReference type="EMBL" id="VYZU01091635">
    <property type="protein sequence ID" value="NXY91539.1"/>
    <property type="molecule type" value="Genomic_DNA"/>
</dbReference>
<dbReference type="Pfam" id="PF06817">
    <property type="entry name" value="RVT_thumb"/>
    <property type="match status" value="1"/>
</dbReference>
<evidence type="ECO:0000313" key="3">
    <source>
        <dbReference type="Proteomes" id="UP000586704"/>
    </source>
</evidence>
<protein>
    <submittedName>
        <fullName evidence="2">POK18 protein</fullName>
    </submittedName>
</protein>